<proteinExistence type="predicted"/>
<dbReference type="Proteomes" id="UP000789595">
    <property type="component" value="Unassembled WGS sequence"/>
</dbReference>
<comment type="caution">
    <text evidence="1">The sequence shown here is derived from an EMBL/GenBank/DDBJ whole genome shotgun (WGS) entry which is preliminary data.</text>
</comment>
<gene>
    <name evidence="1" type="ORF">PECAL_6P10760</name>
</gene>
<reference evidence="1" key="1">
    <citation type="submission" date="2021-11" db="EMBL/GenBank/DDBJ databases">
        <authorList>
            <consortium name="Genoscope - CEA"/>
            <person name="William W."/>
        </authorList>
    </citation>
    <scope>NUCLEOTIDE SEQUENCE</scope>
</reference>
<dbReference type="AlphaFoldDB" id="A0A8J2SXH8"/>
<protein>
    <submittedName>
        <fullName evidence="1">Uncharacterized protein</fullName>
    </submittedName>
</protein>
<accession>A0A8J2SXH8</accession>
<keyword evidence="2" id="KW-1185">Reference proteome</keyword>
<name>A0A8J2SXH8_9STRA</name>
<evidence type="ECO:0000313" key="1">
    <source>
        <dbReference type="EMBL" id="CAH0379451.1"/>
    </source>
</evidence>
<dbReference type="EMBL" id="CAKKNE010000006">
    <property type="protein sequence ID" value="CAH0379451.1"/>
    <property type="molecule type" value="Genomic_DNA"/>
</dbReference>
<evidence type="ECO:0000313" key="2">
    <source>
        <dbReference type="Proteomes" id="UP000789595"/>
    </source>
</evidence>
<organism evidence="1 2">
    <name type="scientific">Pelagomonas calceolata</name>
    <dbReference type="NCBI Taxonomy" id="35677"/>
    <lineage>
        <taxon>Eukaryota</taxon>
        <taxon>Sar</taxon>
        <taxon>Stramenopiles</taxon>
        <taxon>Ochrophyta</taxon>
        <taxon>Pelagophyceae</taxon>
        <taxon>Pelagomonadales</taxon>
        <taxon>Pelagomonadaceae</taxon>
        <taxon>Pelagomonas</taxon>
    </lineage>
</organism>
<sequence length="149" mass="16207">MSCRLIASRSRSVAAMTDRRRSSAASISAWRARLARSAAATAAAAGSWPKPPCCSTIASIWSPFSMSKSPGHCSRFTRSPSTIRRIALSSIPALLAYAVKIFRNLVVFFTLKCVSAPCESETLRSSFSSLWDASAMVFVTPCWESNYKI</sequence>